<dbReference type="EMBL" id="BOPF01000015">
    <property type="protein sequence ID" value="GIJ47581.1"/>
    <property type="molecule type" value="Genomic_DNA"/>
</dbReference>
<accession>A0A8J3YLV3</accession>
<evidence type="ECO:0000259" key="1">
    <source>
        <dbReference type="Pfam" id="PF04149"/>
    </source>
</evidence>
<dbReference type="InterPro" id="IPR007278">
    <property type="entry name" value="DUF397"/>
</dbReference>
<comment type="caution">
    <text evidence="2">The sequence shown here is derived from an EMBL/GenBank/DDBJ whole genome shotgun (WGS) entry which is preliminary data.</text>
</comment>
<dbReference type="Proteomes" id="UP000619260">
    <property type="component" value="Unassembled WGS sequence"/>
</dbReference>
<evidence type="ECO:0000313" key="3">
    <source>
        <dbReference type="Proteomes" id="UP000619260"/>
    </source>
</evidence>
<name>A0A8J3YLV3_9ACTN</name>
<evidence type="ECO:0000313" key="2">
    <source>
        <dbReference type="EMBL" id="GIJ47581.1"/>
    </source>
</evidence>
<sequence>MLKRGATHWRRSTFCATGECVEVARAGEDVVVRNSTDGDNVVAFTPEAWTDFVEAIRDGEFDQPNELADVN</sequence>
<reference evidence="2" key="1">
    <citation type="submission" date="2021-01" db="EMBL/GenBank/DDBJ databases">
        <title>Whole genome shotgun sequence of Virgisporangium aliadipatigenens NBRC 105644.</title>
        <authorList>
            <person name="Komaki H."/>
            <person name="Tamura T."/>
        </authorList>
    </citation>
    <scope>NUCLEOTIDE SEQUENCE</scope>
    <source>
        <strain evidence="2">NBRC 105644</strain>
    </source>
</reference>
<keyword evidence="3" id="KW-1185">Reference proteome</keyword>
<protein>
    <recommendedName>
        <fullName evidence="1">DUF397 domain-containing protein</fullName>
    </recommendedName>
</protein>
<dbReference type="AlphaFoldDB" id="A0A8J3YLV3"/>
<gene>
    <name evidence="2" type="ORF">Val02_44670</name>
</gene>
<feature type="domain" description="DUF397" evidence="1">
    <location>
        <begin position="8"/>
        <end position="57"/>
    </location>
</feature>
<organism evidence="2 3">
    <name type="scientific">Virgisporangium aliadipatigenens</name>
    <dbReference type="NCBI Taxonomy" id="741659"/>
    <lineage>
        <taxon>Bacteria</taxon>
        <taxon>Bacillati</taxon>
        <taxon>Actinomycetota</taxon>
        <taxon>Actinomycetes</taxon>
        <taxon>Micromonosporales</taxon>
        <taxon>Micromonosporaceae</taxon>
        <taxon>Virgisporangium</taxon>
    </lineage>
</organism>
<proteinExistence type="predicted"/>
<dbReference type="RefSeq" id="WP_203901075.1">
    <property type="nucleotide sequence ID" value="NZ_BOPF01000015.1"/>
</dbReference>
<dbReference type="Pfam" id="PF04149">
    <property type="entry name" value="DUF397"/>
    <property type="match status" value="1"/>
</dbReference>